<protein>
    <recommendedName>
        <fullName evidence="4">Virus attachment protein p12 family protein</fullName>
    </recommendedName>
</protein>
<accession>A0A1K1NVG9</accession>
<feature type="transmembrane region" description="Helical" evidence="1">
    <location>
        <begin position="6"/>
        <end position="26"/>
    </location>
</feature>
<dbReference type="RefSeq" id="WP_139276055.1">
    <property type="nucleotide sequence ID" value="NZ_FPJE01000006.1"/>
</dbReference>
<evidence type="ECO:0000256" key="1">
    <source>
        <dbReference type="SAM" id="Phobius"/>
    </source>
</evidence>
<keyword evidence="3" id="KW-1185">Reference proteome</keyword>
<proteinExistence type="predicted"/>
<dbReference type="AlphaFoldDB" id="A0A1K1NVG9"/>
<reference evidence="2 3" key="1">
    <citation type="submission" date="2016-11" db="EMBL/GenBank/DDBJ databases">
        <authorList>
            <person name="Jaros S."/>
            <person name="Januszkiewicz K."/>
            <person name="Wedrychowicz H."/>
        </authorList>
    </citation>
    <scope>NUCLEOTIDE SEQUENCE [LARGE SCALE GENOMIC DNA]</scope>
    <source>
        <strain evidence="2 3">CGMCC 1.12145</strain>
    </source>
</reference>
<keyword evidence="1" id="KW-0812">Transmembrane</keyword>
<keyword evidence="1" id="KW-0472">Membrane</keyword>
<dbReference type="Proteomes" id="UP000182248">
    <property type="component" value="Unassembled WGS sequence"/>
</dbReference>
<gene>
    <name evidence="2" type="ORF">SAMN02927921_01481</name>
</gene>
<dbReference type="STRING" id="1150368.SAMN02927921_01481"/>
<evidence type="ECO:0000313" key="2">
    <source>
        <dbReference type="EMBL" id="SFW39295.1"/>
    </source>
</evidence>
<evidence type="ECO:0008006" key="4">
    <source>
        <dbReference type="Google" id="ProtNLM"/>
    </source>
</evidence>
<name>A0A1K1NVG9_9FLAO</name>
<organism evidence="2 3">
    <name type="scientific">Sinomicrobium oceani</name>
    <dbReference type="NCBI Taxonomy" id="1150368"/>
    <lineage>
        <taxon>Bacteria</taxon>
        <taxon>Pseudomonadati</taxon>
        <taxon>Bacteroidota</taxon>
        <taxon>Flavobacteriia</taxon>
        <taxon>Flavobacteriales</taxon>
        <taxon>Flavobacteriaceae</taxon>
        <taxon>Sinomicrobium</taxon>
    </lineage>
</organism>
<evidence type="ECO:0000313" key="3">
    <source>
        <dbReference type="Proteomes" id="UP000182248"/>
    </source>
</evidence>
<sequence length="44" mass="4781">MPDIQSILVYIALGIAIGFLVWKFILPKKKSKKSCGNGSDCGCH</sequence>
<keyword evidence="1" id="KW-1133">Transmembrane helix</keyword>
<dbReference type="EMBL" id="FPJE01000006">
    <property type="protein sequence ID" value="SFW39295.1"/>
    <property type="molecule type" value="Genomic_DNA"/>
</dbReference>